<dbReference type="InterPro" id="IPR038614">
    <property type="entry name" value="GK_N_sf"/>
</dbReference>
<dbReference type="HOGENOM" id="CLU_032279_1_1_5"/>
<dbReference type="PANTHER" id="PTHR12227:SF0">
    <property type="entry name" value="GLYCERATE KINASE"/>
    <property type="match status" value="1"/>
</dbReference>
<dbReference type="InterPro" id="IPR007835">
    <property type="entry name" value="MOFRL"/>
</dbReference>
<dbReference type="Pfam" id="PF13660">
    <property type="entry name" value="DUF4147"/>
    <property type="match status" value="1"/>
</dbReference>
<dbReference type="AlphaFoldDB" id="A3U256"/>
<sequence>MRQDDKTLLTQLFQAAVAAADPAEALRGHLPARPKGRTVVIGAGKGAAQLAQAFEEAWDGPLTGVVVTRYGYAVPCRQLKVIEAAHPVPDAAGEAATREVLTALEGLTEDDLVVALITGGGSALLAAPPEELTLQDEQALNEALLSSGAPIGAMNAIRKQVSRVKGGRLAAAAAPARVVSLIVSDVPGDDPAEVASGPTVPGPARRADAMRAIRAWNIDPPERIMRFLETRPEDAPPPDDPAFARNEVRVIASASRSLEAAAALAGEYGIAAHILSDAMEGEARDVARAHAAIAREVRRRNRPFARPCLLLSGGETTVTLRGRGKGGRNTEFLLAFALAVEGCDGILALAADTDGIDGSEDNAGAFADAGTCAAMRAAGCDPADALAGNDAWTAFDACGHLFAPGPTGTNVNDFRAVLIR</sequence>
<dbReference type="InterPro" id="IPR039760">
    <property type="entry name" value="MOFRL_protein"/>
</dbReference>
<protein>
    <recommendedName>
        <fullName evidence="5">Hydroxypyruvate reductase</fullName>
    </recommendedName>
</protein>
<gene>
    <name evidence="3" type="ORF">OB2597_14471</name>
</gene>
<dbReference type="InterPro" id="IPR037035">
    <property type="entry name" value="GK-like_C_sf"/>
</dbReference>
<organism evidence="3 4">
    <name type="scientific">Pseudooceanicola batsensis (strain ATCC BAA-863 / DSM 15984 / KCTC 12145 / HTCC2597)</name>
    <name type="common">Oceanicola batsensis</name>
    <dbReference type="NCBI Taxonomy" id="252305"/>
    <lineage>
        <taxon>Bacteria</taxon>
        <taxon>Pseudomonadati</taxon>
        <taxon>Pseudomonadota</taxon>
        <taxon>Alphaproteobacteria</taxon>
        <taxon>Rhodobacterales</taxon>
        <taxon>Paracoccaceae</taxon>
        <taxon>Pseudooceanicola</taxon>
    </lineage>
</organism>
<feature type="domain" description="MOFRL" evidence="1">
    <location>
        <begin position="308"/>
        <end position="413"/>
    </location>
</feature>
<feature type="domain" description="MOFRL-associated" evidence="2">
    <location>
        <begin position="9"/>
        <end position="229"/>
    </location>
</feature>
<dbReference type="Pfam" id="PF05161">
    <property type="entry name" value="MOFRL"/>
    <property type="match status" value="1"/>
</dbReference>
<accession>A3U256</accession>
<dbReference type="SUPFAM" id="SSF82544">
    <property type="entry name" value="GckA/TtuD-like"/>
    <property type="match status" value="1"/>
</dbReference>
<dbReference type="Gene3D" id="3.40.50.10180">
    <property type="entry name" value="Glycerate kinase, MOFRL-like N-terminal domain"/>
    <property type="match status" value="1"/>
</dbReference>
<keyword evidence="4" id="KW-1185">Reference proteome</keyword>
<dbReference type="RefSeq" id="WP_009807106.1">
    <property type="nucleotide sequence ID" value="NZ_CH724131.1"/>
</dbReference>
<proteinExistence type="predicted"/>
<dbReference type="eggNOG" id="COG2379">
    <property type="taxonomic scope" value="Bacteria"/>
</dbReference>
<reference evidence="3 4" key="1">
    <citation type="journal article" date="2010" name="J. Bacteriol.">
        <title>Genome sequences of Oceanicola granulosus HTCC2516(T) and Oceanicola batsensis HTCC2597(TDelta).</title>
        <authorList>
            <person name="Thrash J.C."/>
            <person name="Cho J.C."/>
            <person name="Vergin K.L."/>
            <person name="Giovannoni S.J."/>
        </authorList>
    </citation>
    <scope>NUCLEOTIDE SEQUENCE [LARGE SCALE GENOMIC DNA]</scope>
    <source>
        <strain evidence="4">ATCC BAA-863 / DSM 15984 / KCTC 12145 / HTCC2597</strain>
    </source>
</reference>
<dbReference type="Gene3D" id="3.40.1480.10">
    <property type="entry name" value="MOFRL domain"/>
    <property type="match status" value="1"/>
</dbReference>
<evidence type="ECO:0000259" key="2">
    <source>
        <dbReference type="Pfam" id="PF13660"/>
    </source>
</evidence>
<dbReference type="PANTHER" id="PTHR12227">
    <property type="entry name" value="GLYCERATE KINASE"/>
    <property type="match status" value="1"/>
</dbReference>
<dbReference type="GO" id="GO:0008887">
    <property type="term" value="F:glycerate kinase activity"/>
    <property type="evidence" value="ECO:0007669"/>
    <property type="project" value="InterPro"/>
</dbReference>
<dbReference type="EMBL" id="AAMO01000011">
    <property type="protein sequence ID" value="EAQ01656.1"/>
    <property type="molecule type" value="Genomic_DNA"/>
</dbReference>
<evidence type="ECO:0000313" key="4">
    <source>
        <dbReference type="Proteomes" id="UP000004318"/>
    </source>
</evidence>
<dbReference type="InterPro" id="IPR025286">
    <property type="entry name" value="MOFRL_assoc_dom"/>
</dbReference>
<dbReference type="OrthoDB" id="9766552at2"/>
<evidence type="ECO:0008006" key="5">
    <source>
        <dbReference type="Google" id="ProtNLM"/>
    </source>
</evidence>
<dbReference type="STRING" id="252305.OB2597_14471"/>
<dbReference type="Proteomes" id="UP000004318">
    <property type="component" value="Unassembled WGS sequence"/>
</dbReference>
<evidence type="ECO:0000259" key="1">
    <source>
        <dbReference type="Pfam" id="PF05161"/>
    </source>
</evidence>
<comment type="caution">
    <text evidence="3">The sequence shown here is derived from an EMBL/GenBank/DDBJ whole genome shotgun (WGS) entry which is preliminary data.</text>
</comment>
<dbReference type="GO" id="GO:0005737">
    <property type="term" value="C:cytoplasm"/>
    <property type="evidence" value="ECO:0007669"/>
    <property type="project" value="TreeGrafter"/>
</dbReference>
<evidence type="ECO:0000313" key="3">
    <source>
        <dbReference type="EMBL" id="EAQ01656.1"/>
    </source>
</evidence>
<name>A3U256_PSEBH</name>